<dbReference type="RefSeq" id="WP_115549577.1">
    <property type="nucleotide sequence ID" value="NZ_QRGP01000002.1"/>
</dbReference>
<dbReference type="PANTHER" id="PTHR23419:SF8">
    <property type="entry name" value="FI09726P"/>
    <property type="match status" value="1"/>
</dbReference>
<proteinExistence type="inferred from homology"/>
<dbReference type="AlphaFoldDB" id="A0A371B4X9"/>
<organism evidence="2 3">
    <name type="scientific">Sphingorhabdus pulchriflava</name>
    <dbReference type="NCBI Taxonomy" id="2292257"/>
    <lineage>
        <taxon>Bacteria</taxon>
        <taxon>Pseudomonadati</taxon>
        <taxon>Pseudomonadota</taxon>
        <taxon>Alphaproteobacteria</taxon>
        <taxon>Sphingomonadales</taxon>
        <taxon>Sphingomonadaceae</taxon>
        <taxon>Sphingorhabdus</taxon>
    </lineage>
</organism>
<evidence type="ECO:0000313" key="2">
    <source>
        <dbReference type="EMBL" id="RDV02471.1"/>
    </source>
</evidence>
<dbReference type="InterPro" id="IPR015867">
    <property type="entry name" value="N-reg_PII/ATP_PRibTrfase_C"/>
</dbReference>
<evidence type="ECO:0000313" key="3">
    <source>
        <dbReference type="Proteomes" id="UP000263833"/>
    </source>
</evidence>
<dbReference type="InterPro" id="IPR011322">
    <property type="entry name" value="N-reg_PII-like_a/b"/>
</dbReference>
<protein>
    <submittedName>
        <fullName evidence="2">Divalent-cation tolerance protein CutA</fullName>
    </submittedName>
</protein>
<dbReference type="EMBL" id="QRGP01000002">
    <property type="protein sequence ID" value="RDV02471.1"/>
    <property type="molecule type" value="Genomic_DNA"/>
</dbReference>
<dbReference type="Gene3D" id="3.30.70.120">
    <property type="match status" value="1"/>
</dbReference>
<keyword evidence="3" id="KW-1185">Reference proteome</keyword>
<dbReference type="Pfam" id="PF03091">
    <property type="entry name" value="CutA1"/>
    <property type="match status" value="1"/>
</dbReference>
<sequence>MNEIVMVYSLFPSAGEAHDACRKLLDERLIACANRLSPAISHYSWDGDIETSEEHPVIFKTTADMAERTIERIAQLHSYKTPAILSWPVDKVSMPFLQWVQTQCTD</sequence>
<name>A0A371B4X9_9SPHN</name>
<dbReference type="Proteomes" id="UP000263833">
    <property type="component" value="Unassembled WGS sequence"/>
</dbReference>
<comment type="similarity">
    <text evidence="1">Belongs to the CutA family.</text>
</comment>
<reference evidence="3" key="1">
    <citation type="submission" date="2018-08" db="EMBL/GenBank/DDBJ databases">
        <authorList>
            <person name="Kim S.-J."/>
            <person name="Jung G.-Y."/>
        </authorList>
    </citation>
    <scope>NUCLEOTIDE SEQUENCE [LARGE SCALE GENOMIC DNA]</scope>
    <source>
        <strain evidence="3">GY_G</strain>
    </source>
</reference>
<accession>A0A371B4X9</accession>
<dbReference type="InterPro" id="IPR004323">
    <property type="entry name" value="Ion_tolerance_CutA"/>
</dbReference>
<gene>
    <name evidence="2" type="ORF">DXH95_10860</name>
</gene>
<comment type="caution">
    <text evidence="2">The sequence shown here is derived from an EMBL/GenBank/DDBJ whole genome shotgun (WGS) entry which is preliminary data.</text>
</comment>
<dbReference type="GO" id="GO:0005507">
    <property type="term" value="F:copper ion binding"/>
    <property type="evidence" value="ECO:0007669"/>
    <property type="project" value="TreeGrafter"/>
</dbReference>
<dbReference type="PANTHER" id="PTHR23419">
    <property type="entry name" value="DIVALENT CATION TOLERANCE CUTA-RELATED"/>
    <property type="match status" value="1"/>
</dbReference>
<dbReference type="GO" id="GO:0010038">
    <property type="term" value="P:response to metal ion"/>
    <property type="evidence" value="ECO:0007669"/>
    <property type="project" value="InterPro"/>
</dbReference>
<evidence type="ECO:0000256" key="1">
    <source>
        <dbReference type="ARBA" id="ARBA00010169"/>
    </source>
</evidence>
<dbReference type="SUPFAM" id="SSF54913">
    <property type="entry name" value="GlnB-like"/>
    <property type="match status" value="1"/>
</dbReference>
<dbReference type="OrthoDB" id="37622at2"/>